<reference evidence="3 4" key="1">
    <citation type="submission" date="2019-10" db="EMBL/GenBank/DDBJ databases">
        <authorList>
            <person name="Palmer J.M."/>
        </authorList>
    </citation>
    <scope>NUCLEOTIDE SEQUENCE [LARGE SCALE GENOMIC DNA]</scope>
    <source>
        <strain evidence="3 4">TWF506</strain>
    </source>
</reference>
<accession>A0AAN8PRL9</accession>
<sequence length="384" mass="42515">MVLVTYISSLFLGINIAYSLPVPPNDLPKSFVGRPGTKIQSTSKPTIGPPETSTSDQDITGIYGTAETISIPSVSEEKNGLGWVGGVAGPRLDTFATFRPTIPQDDSIQLYQPISLNKQQFKGANFQQESNIGRLKTALDDDEEPKDSDAEELAYTLGPNIDYDFSDGGDPTARFKLAPQDQGLELDFSDAERSGIDIDKEESEEEEKEPDYDPVGDPFYSDYSRNSLLRYKLRELLEEPLYKPLPSWKGKLEDLVINKKDSSATARRKMRHNLQSIPEGPSLLELEMQSTVRGGEALPHLRYRLGTLKTKFLPQGRESLQLPSPGLNPSSRVASINNVSSNIEERQDTQTNTLTLPEIASSFRPPKKNVPKLQFEVNGQTPGL</sequence>
<name>A0AAN8PRL9_9PEZI</name>
<feature type="region of interest" description="Disordered" evidence="1">
    <location>
        <begin position="36"/>
        <end position="58"/>
    </location>
</feature>
<feature type="signal peptide" evidence="2">
    <location>
        <begin position="1"/>
        <end position="19"/>
    </location>
</feature>
<feature type="compositionally biased region" description="Polar residues" evidence="1">
    <location>
        <begin position="38"/>
        <end position="58"/>
    </location>
</feature>
<protein>
    <submittedName>
        <fullName evidence="3">Uncharacterized protein</fullName>
    </submittedName>
</protein>
<dbReference type="Proteomes" id="UP001307849">
    <property type="component" value="Unassembled WGS sequence"/>
</dbReference>
<feature type="chain" id="PRO_5042999017" evidence="2">
    <location>
        <begin position="20"/>
        <end position="384"/>
    </location>
</feature>
<feature type="region of interest" description="Disordered" evidence="1">
    <location>
        <begin position="179"/>
        <end position="219"/>
    </location>
</feature>
<dbReference type="AlphaFoldDB" id="A0AAN8PRL9"/>
<keyword evidence="4" id="KW-1185">Reference proteome</keyword>
<evidence type="ECO:0000313" key="3">
    <source>
        <dbReference type="EMBL" id="KAK6520857.1"/>
    </source>
</evidence>
<evidence type="ECO:0000313" key="4">
    <source>
        <dbReference type="Proteomes" id="UP001307849"/>
    </source>
</evidence>
<keyword evidence="2" id="KW-0732">Signal</keyword>
<organism evidence="3 4">
    <name type="scientific">Arthrobotrys conoides</name>
    <dbReference type="NCBI Taxonomy" id="74498"/>
    <lineage>
        <taxon>Eukaryota</taxon>
        <taxon>Fungi</taxon>
        <taxon>Dikarya</taxon>
        <taxon>Ascomycota</taxon>
        <taxon>Pezizomycotina</taxon>
        <taxon>Orbiliomycetes</taxon>
        <taxon>Orbiliales</taxon>
        <taxon>Orbiliaceae</taxon>
        <taxon>Arthrobotrys</taxon>
    </lineage>
</organism>
<feature type="compositionally biased region" description="Acidic residues" evidence="1">
    <location>
        <begin position="199"/>
        <end position="214"/>
    </location>
</feature>
<gene>
    <name evidence="3" type="ORF">TWF506_001100</name>
</gene>
<evidence type="ECO:0000256" key="2">
    <source>
        <dbReference type="SAM" id="SignalP"/>
    </source>
</evidence>
<comment type="caution">
    <text evidence="3">The sequence shown here is derived from an EMBL/GenBank/DDBJ whole genome shotgun (WGS) entry which is preliminary data.</text>
</comment>
<proteinExistence type="predicted"/>
<evidence type="ECO:0000256" key="1">
    <source>
        <dbReference type="SAM" id="MobiDB-lite"/>
    </source>
</evidence>
<dbReference type="EMBL" id="JAVHJM010000001">
    <property type="protein sequence ID" value="KAK6520857.1"/>
    <property type="molecule type" value="Genomic_DNA"/>
</dbReference>